<dbReference type="Pfam" id="PF01485">
    <property type="entry name" value="IBR"/>
    <property type="match status" value="2"/>
</dbReference>
<dbReference type="CDD" id="cd22584">
    <property type="entry name" value="Rcat_RBR_unk"/>
    <property type="match status" value="1"/>
</dbReference>
<sequence>MDLHYLDPMTLSMVVQLHLEDLRELEKSITGKGKHREGEVLDSIVAIEAYQTELSSNAQLLSDRAMCQSMAQAVVLDADAIRAFEAEETQTVRDRELACRLAGIQDPTATTPNLGIEMTGKMKALAIDAPEDGIIPPGHAESSAWAASRQPKNLQSIACVSCTEKHYRSNIATCPGCHHDYCGECLRSLFQASMADESLFPPKCCRLPIPIDVCRPFFTKQFIGEFLAKKIEFETPNRTYCSKQTCSAFVPPQAIKNGVATCIRCHTLTCTVCKKAAHANSDCPDDPAAKQLVELAKQEGWQKCYSCSRFVELQFGCNHITCRCSAQFCYLCGERWKTCRCDQWQEDRLYARANTIVNRDAGGRRLGANARANLVTRAAQNLVRNHQCQHTSWGSLSGRHQCEQCNDTLPNYIYECRQCRIMVCRRCRYNRLT</sequence>
<keyword evidence="4" id="KW-0479">Metal-binding</keyword>
<comment type="catalytic activity">
    <reaction evidence="1">
        <text>[E2 ubiquitin-conjugating enzyme]-S-ubiquitinyl-L-cysteine + [acceptor protein]-L-lysine = [E2 ubiquitin-conjugating enzyme]-L-cysteine + [acceptor protein]-N(6)-ubiquitinyl-L-lysine.</text>
        <dbReference type="EC" id="2.3.2.31"/>
    </reaction>
</comment>
<evidence type="ECO:0000256" key="2">
    <source>
        <dbReference type="ARBA" id="ARBA00012251"/>
    </source>
</evidence>
<evidence type="ECO:0000313" key="11">
    <source>
        <dbReference type="Proteomes" id="UP001239445"/>
    </source>
</evidence>
<dbReference type="GO" id="GO:0008270">
    <property type="term" value="F:zinc ion binding"/>
    <property type="evidence" value="ECO:0007669"/>
    <property type="project" value="UniProtKB-KW"/>
</dbReference>
<dbReference type="CDD" id="cd20335">
    <property type="entry name" value="BRcat_RBR"/>
    <property type="match status" value="1"/>
</dbReference>
<dbReference type="EC" id="2.3.2.31" evidence="2"/>
<protein>
    <recommendedName>
        <fullName evidence="2">RBR-type E3 ubiquitin transferase</fullName>
        <ecNumber evidence="2">2.3.2.31</ecNumber>
    </recommendedName>
</protein>
<keyword evidence="7" id="KW-0833">Ubl conjugation pathway</keyword>
<dbReference type="PROSITE" id="PS00518">
    <property type="entry name" value="ZF_RING_1"/>
    <property type="match status" value="1"/>
</dbReference>
<dbReference type="Proteomes" id="UP001239445">
    <property type="component" value="Unassembled WGS sequence"/>
</dbReference>
<dbReference type="AlphaFoldDB" id="A0AAJ0B1R7"/>
<dbReference type="SUPFAM" id="SSF57850">
    <property type="entry name" value="RING/U-box"/>
    <property type="match status" value="1"/>
</dbReference>
<accession>A0AAJ0B1R7</accession>
<evidence type="ECO:0000256" key="1">
    <source>
        <dbReference type="ARBA" id="ARBA00001798"/>
    </source>
</evidence>
<name>A0AAJ0B1R7_9PEZI</name>
<comment type="caution">
    <text evidence="10">The sequence shown here is derived from an EMBL/GenBank/DDBJ whole genome shotgun (WGS) entry which is preliminary data.</text>
</comment>
<evidence type="ECO:0000259" key="9">
    <source>
        <dbReference type="PROSITE" id="PS51873"/>
    </source>
</evidence>
<dbReference type="GO" id="GO:0016567">
    <property type="term" value="P:protein ubiquitination"/>
    <property type="evidence" value="ECO:0007669"/>
    <property type="project" value="InterPro"/>
</dbReference>
<keyword evidence="6" id="KW-0863">Zinc-finger</keyword>
<dbReference type="PANTHER" id="PTHR11685">
    <property type="entry name" value="RBR FAMILY RING FINGER AND IBR DOMAIN-CONTAINING"/>
    <property type="match status" value="1"/>
</dbReference>
<feature type="domain" description="RING-type" evidence="9">
    <location>
        <begin position="155"/>
        <end position="351"/>
    </location>
</feature>
<keyword evidence="3" id="KW-0808">Transferase</keyword>
<keyword evidence="11" id="KW-1185">Reference proteome</keyword>
<evidence type="ECO:0000256" key="6">
    <source>
        <dbReference type="ARBA" id="ARBA00022771"/>
    </source>
</evidence>
<evidence type="ECO:0000256" key="3">
    <source>
        <dbReference type="ARBA" id="ARBA00022679"/>
    </source>
</evidence>
<dbReference type="InterPro" id="IPR017907">
    <property type="entry name" value="Znf_RING_CS"/>
</dbReference>
<evidence type="ECO:0000256" key="7">
    <source>
        <dbReference type="ARBA" id="ARBA00022786"/>
    </source>
</evidence>
<keyword evidence="5" id="KW-0677">Repeat</keyword>
<dbReference type="InterPro" id="IPR031127">
    <property type="entry name" value="E3_UB_ligase_RBR"/>
</dbReference>
<evidence type="ECO:0000256" key="8">
    <source>
        <dbReference type="ARBA" id="ARBA00022833"/>
    </source>
</evidence>
<dbReference type="SMART" id="SM00647">
    <property type="entry name" value="IBR"/>
    <property type="match status" value="1"/>
</dbReference>
<dbReference type="InterPro" id="IPR002867">
    <property type="entry name" value="IBR_dom"/>
</dbReference>
<reference evidence="10" key="1">
    <citation type="submission" date="2023-06" db="EMBL/GenBank/DDBJ databases">
        <title>Genome-scale phylogeny and comparative genomics of the fungal order Sordariales.</title>
        <authorList>
            <consortium name="Lawrence Berkeley National Laboratory"/>
            <person name="Hensen N."/>
            <person name="Bonometti L."/>
            <person name="Westerberg I."/>
            <person name="Brannstrom I.O."/>
            <person name="Guillou S."/>
            <person name="Cros-Aarteil S."/>
            <person name="Calhoun S."/>
            <person name="Haridas S."/>
            <person name="Kuo A."/>
            <person name="Mondo S."/>
            <person name="Pangilinan J."/>
            <person name="Riley R."/>
            <person name="Labutti K."/>
            <person name="Andreopoulos B."/>
            <person name="Lipzen A."/>
            <person name="Chen C."/>
            <person name="Yanf M."/>
            <person name="Daum C."/>
            <person name="Ng V."/>
            <person name="Clum A."/>
            <person name="Steindorff A."/>
            <person name="Ohm R."/>
            <person name="Martin F."/>
            <person name="Silar P."/>
            <person name="Natvig D."/>
            <person name="Lalanne C."/>
            <person name="Gautier V."/>
            <person name="Ament-Velasquez S.L."/>
            <person name="Kruys A."/>
            <person name="Hutchinson M.I."/>
            <person name="Powell A.J."/>
            <person name="Barry K."/>
            <person name="Miller A.N."/>
            <person name="Grigoriev I.V."/>
            <person name="Debuchy R."/>
            <person name="Gladieux P."/>
            <person name="Thoren M.H."/>
            <person name="Johannesson H."/>
        </authorList>
    </citation>
    <scope>NUCLEOTIDE SEQUENCE</scope>
    <source>
        <strain evidence="10">PSN4</strain>
    </source>
</reference>
<dbReference type="GO" id="GO:0061630">
    <property type="term" value="F:ubiquitin protein ligase activity"/>
    <property type="evidence" value="ECO:0007669"/>
    <property type="project" value="UniProtKB-EC"/>
</dbReference>
<organism evidence="10 11">
    <name type="scientific">Echria macrotheca</name>
    <dbReference type="NCBI Taxonomy" id="438768"/>
    <lineage>
        <taxon>Eukaryota</taxon>
        <taxon>Fungi</taxon>
        <taxon>Dikarya</taxon>
        <taxon>Ascomycota</taxon>
        <taxon>Pezizomycotina</taxon>
        <taxon>Sordariomycetes</taxon>
        <taxon>Sordariomycetidae</taxon>
        <taxon>Sordariales</taxon>
        <taxon>Schizotheciaceae</taxon>
        <taxon>Echria</taxon>
    </lineage>
</organism>
<evidence type="ECO:0000256" key="4">
    <source>
        <dbReference type="ARBA" id="ARBA00022723"/>
    </source>
</evidence>
<dbReference type="InterPro" id="IPR044066">
    <property type="entry name" value="TRIAD_supradom"/>
</dbReference>
<proteinExistence type="predicted"/>
<dbReference type="EMBL" id="MU839855">
    <property type="protein sequence ID" value="KAK1749605.1"/>
    <property type="molecule type" value="Genomic_DNA"/>
</dbReference>
<keyword evidence="8" id="KW-0862">Zinc</keyword>
<evidence type="ECO:0000313" key="10">
    <source>
        <dbReference type="EMBL" id="KAK1749605.1"/>
    </source>
</evidence>
<gene>
    <name evidence="10" type="ORF">QBC47DRAFT_333427</name>
</gene>
<dbReference type="Gene3D" id="1.20.120.1750">
    <property type="match status" value="1"/>
</dbReference>
<evidence type="ECO:0000256" key="5">
    <source>
        <dbReference type="ARBA" id="ARBA00022737"/>
    </source>
</evidence>
<dbReference type="PROSITE" id="PS51873">
    <property type="entry name" value="TRIAD"/>
    <property type="match status" value="1"/>
</dbReference>